<name>A0A0D0DY24_9AGAM</name>
<evidence type="ECO:0000313" key="2">
    <source>
        <dbReference type="Proteomes" id="UP000054538"/>
    </source>
</evidence>
<evidence type="ECO:0000313" key="1">
    <source>
        <dbReference type="EMBL" id="KIL00579.1"/>
    </source>
</evidence>
<accession>A0A0D0DY24</accession>
<dbReference type="AlphaFoldDB" id="A0A0D0DY24"/>
<reference evidence="2" key="2">
    <citation type="submission" date="2015-01" db="EMBL/GenBank/DDBJ databases">
        <title>Evolutionary Origins and Diversification of the Mycorrhizal Mutualists.</title>
        <authorList>
            <consortium name="DOE Joint Genome Institute"/>
            <consortium name="Mycorrhizal Genomics Consortium"/>
            <person name="Kohler A."/>
            <person name="Kuo A."/>
            <person name="Nagy L.G."/>
            <person name="Floudas D."/>
            <person name="Copeland A."/>
            <person name="Barry K.W."/>
            <person name="Cichocki N."/>
            <person name="Veneault-Fourrey C."/>
            <person name="LaButti K."/>
            <person name="Lindquist E.A."/>
            <person name="Lipzen A."/>
            <person name="Lundell T."/>
            <person name="Morin E."/>
            <person name="Murat C."/>
            <person name="Riley R."/>
            <person name="Ohm R."/>
            <person name="Sun H."/>
            <person name="Tunlid A."/>
            <person name="Henrissat B."/>
            <person name="Grigoriev I.V."/>
            <person name="Hibbett D.S."/>
            <person name="Martin F."/>
        </authorList>
    </citation>
    <scope>NUCLEOTIDE SEQUENCE [LARGE SCALE GENOMIC DNA]</scope>
    <source>
        <strain evidence="2">Ve08.2h10</strain>
    </source>
</reference>
<keyword evidence="2" id="KW-1185">Reference proteome</keyword>
<protein>
    <submittedName>
        <fullName evidence="1">Uncharacterized protein</fullName>
    </submittedName>
</protein>
<dbReference type="Proteomes" id="UP000054538">
    <property type="component" value="Unassembled WGS sequence"/>
</dbReference>
<reference evidence="1 2" key="1">
    <citation type="submission" date="2014-04" db="EMBL/GenBank/DDBJ databases">
        <authorList>
            <consortium name="DOE Joint Genome Institute"/>
            <person name="Kuo A."/>
            <person name="Kohler A."/>
            <person name="Jargeat P."/>
            <person name="Nagy L.G."/>
            <person name="Floudas D."/>
            <person name="Copeland A."/>
            <person name="Barry K.W."/>
            <person name="Cichocki N."/>
            <person name="Veneault-Fourrey C."/>
            <person name="LaButti K."/>
            <person name="Lindquist E.A."/>
            <person name="Lipzen A."/>
            <person name="Lundell T."/>
            <person name="Morin E."/>
            <person name="Murat C."/>
            <person name="Sun H."/>
            <person name="Tunlid A."/>
            <person name="Henrissat B."/>
            <person name="Grigoriev I.V."/>
            <person name="Hibbett D.S."/>
            <person name="Martin F."/>
            <person name="Nordberg H.P."/>
            <person name="Cantor M.N."/>
            <person name="Hua S.X."/>
        </authorList>
    </citation>
    <scope>NUCLEOTIDE SEQUENCE [LARGE SCALE GENOMIC DNA]</scope>
    <source>
        <strain evidence="1 2">Ve08.2h10</strain>
    </source>
</reference>
<feature type="non-terminal residue" evidence="1">
    <location>
        <position position="56"/>
    </location>
</feature>
<dbReference type="InParanoid" id="A0A0D0DY24"/>
<proteinExistence type="predicted"/>
<sequence>KHIQRKYHFIQDDLVGKGEAVICYTSPTKPLVQEQHWKIVWGMELQMCLSGSDKAQ</sequence>
<organism evidence="1 2">
    <name type="scientific">Paxillus rubicundulus Ve08.2h10</name>
    <dbReference type="NCBI Taxonomy" id="930991"/>
    <lineage>
        <taxon>Eukaryota</taxon>
        <taxon>Fungi</taxon>
        <taxon>Dikarya</taxon>
        <taxon>Basidiomycota</taxon>
        <taxon>Agaricomycotina</taxon>
        <taxon>Agaricomycetes</taxon>
        <taxon>Agaricomycetidae</taxon>
        <taxon>Boletales</taxon>
        <taxon>Paxilineae</taxon>
        <taxon>Paxillaceae</taxon>
        <taxon>Paxillus</taxon>
    </lineage>
</organism>
<dbReference type="HOGENOM" id="CLU_001650_16_0_1"/>
<dbReference type="OrthoDB" id="3344688at2759"/>
<gene>
    <name evidence="1" type="ORF">PAXRUDRAFT_129581</name>
</gene>
<dbReference type="EMBL" id="KN824831">
    <property type="protein sequence ID" value="KIL00579.1"/>
    <property type="molecule type" value="Genomic_DNA"/>
</dbReference>